<dbReference type="InterPro" id="IPR001810">
    <property type="entry name" value="F-box_dom"/>
</dbReference>
<dbReference type="OrthoDB" id="3247499at2759"/>
<evidence type="ECO:0000313" key="3">
    <source>
        <dbReference type="Proteomes" id="UP000076727"/>
    </source>
</evidence>
<keyword evidence="3" id="KW-1185">Reference proteome</keyword>
<dbReference type="InterPro" id="IPR036047">
    <property type="entry name" value="F-box-like_dom_sf"/>
</dbReference>
<dbReference type="InterPro" id="IPR032675">
    <property type="entry name" value="LRR_dom_sf"/>
</dbReference>
<dbReference type="SUPFAM" id="SSF52047">
    <property type="entry name" value="RNI-like"/>
    <property type="match status" value="1"/>
</dbReference>
<gene>
    <name evidence="2" type="ORF">DAEQUDRAFT_675540</name>
</gene>
<evidence type="ECO:0000259" key="1">
    <source>
        <dbReference type="PROSITE" id="PS50181"/>
    </source>
</evidence>
<dbReference type="AlphaFoldDB" id="A0A165MUJ1"/>
<dbReference type="Pfam" id="PF12937">
    <property type="entry name" value="F-box-like"/>
    <property type="match status" value="1"/>
</dbReference>
<organism evidence="2 3">
    <name type="scientific">Daedalea quercina L-15889</name>
    <dbReference type="NCBI Taxonomy" id="1314783"/>
    <lineage>
        <taxon>Eukaryota</taxon>
        <taxon>Fungi</taxon>
        <taxon>Dikarya</taxon>
        <taxon>Basidiomycota</taxon>
        <taxon>Agaricomycotina</taxon>
        <taxon>Agaricomycetes</taxon>
        <taxon>Polyporales</taxon>
        <taxon>Fomitopsis</taxon>
    </lineage>
</organism>
<dbReference type="Proteomes" id="UP000076727">
    <property type="component" value="Unassembled WGS sequence"/>
</dbReference>
<dbReference type="PROSITE" id="PS50181">
    <property type="entry name" value="FBOX"/>
    <property type="match status" value="1"/>
</dbReference>
<sequence length="371" mass="40544">MDLPTETLFAIFEHLQPRPGELAQVARVCHKFRAVAERILYAHIFIQEALPRSSPFPHRAHRCCETLLARADLRDVVRRLTVRWQTDPSARDQYEPYVQPVLLVLNRVLRVLPLLDALDLALGLVGAPVPIHTLLHGARFPALRLFALYGIGPGSIPVKDCPDTRALQQFLAATRTLEHLVLGDHHTALALAPGDLAHLAAFKGTVTAAASIVPGRSVHHLALVGQDQFPPRVLAELARGSAPVRTLDLSAVSVTPNTLKDISHHLPGVEHLRIRFALRHTLHHSFTGISILAGLAPVLGAFPRLRLLDLSATPALNGGLSSALEETSLCQTWGRSCPSLRAVVFPSKTEWTLSGPEHIWVSTSPPPYTRS</sequence>
<dbReference type="EMBL" id="KV429094">
    <property type="protein sequence ID" value="KZT66143.1"/>
    <property type="molecule type" value="Genomic_DNA"/>
</dbReference>
<proteinExistence type="predicted"/>
<feature type="domain" description="F-box" evidence="1">
    <location>
        <begin position="1"/>
        <end position="44"/>
    </location>
</feature>
<dbReference type="Gene3D" id="1.20.1280.50">
    <property type="match status" value="1"/>
</dbReference>
<reference evidence="2 3" key="1">
    <citation type="journal article" date="2016" name="Mol. Biol. Evol.">
        <title>Comparative Genomics of Early-Diverging Mushroom-Forming Fungi Provides Insights into the Origins of Lignocellulose Decay Capabilities.</title>
        <authorList>
            <person name="Nagy L.G."/>
            <person name="Riley R."/>
            <person name="Tritt A."/>
            <person name="Adam C."/>
            <person name="Daum C."/>
            <person name="Floudas D."/>
            <person name="Sun H."/>
            <person name="Yadav J.S."/>
            <person name="Pangilinan J."/>
            <person name="Larsson K.H."/>
            <person name="Matsuura K."/>
            <person name="Barry K."/>
            <person name="Labutti K."/>
            <person name="Kuo R."/>
            <person name="Ohm R.A."/>
            <person name="Bhattacharya S.S."/>
            <person name="Shirouzu T."/>
            <person name="Yoshinaga Y."/>
            <person name="Martin F.M."/>
            <person name="Grigoriev I.V."/>
            <person name="Hibbett D.S."/>
        </authorList>
    </citation>
    <scope>NUCLEOTIDE SEQUENCE [LARGE SCALE GENOMIC DNA]</scope>
    <source>
        <strain evidence="2 3">L-15889</strain>
    </source>
</reference>
<protein>
    <recommendedName>
        <fullName evidence="1">F-box domain-containing protein</fullName>
    </recommendedName>
</protein>
<dbReference type="STRING" id="1314783.A0A165MUJ1"/>
<accession>A0A165MUJ1</accession>
<dbReference type="SUPFAM" id="SSF81383">
    <property type="entry name" value="F-box domain"/>
    <property type="match status" value="1"/>
</dbReference>
<evidence type="ECO:0000313" key="2">
    <source>
        <dbReference type="EMBL" id="KZT66143.1"/>
    </source>
</evidence>
<dbReference type="Gene3D" id="3.80.10.10">
    <property type="entry name" value="Ribonuclease Inhibitor"/>
    <property type="match status" value="1"/>
</dbReference>
<name>A0A165MUJ1_9APHY</name>